<name>A0A2M4AAA8_9DIPT</name>
<sequence>MKSSMRITKIAAVRFMLVLHLFLNVKMCVAGGESAALPSSDSDINYDDGDSGEWQSSSSSSSSSVEDGGRSKELPAPSSPWSLGGLPVPSNLIRWNDPPSADPRPPHGHVRSRMHHVRHEQHYLQGHHRASKPNKLHPVSEVILDENHHQKGRHGHHGHHNNHHNHHRTAGSTESSEEASVTRHDHRHRQQLADFGVTKDVSHGFSFDRGASLGPRKHYQQVANRKRSTSSFHSKPPSMNALEHTFPSKQERGSPATKNATSKSQYTLRSANPESKTYFEDLLNNYKSHSPLYKEHQAQQQQQKLQTVQPQTRSLTKAKQQRGSSGSSSSSSSSSSNQKATSSKSSKGKQSDNEYDYSYEDEDDDEVQNDGAYGEVAQTTTSRPRRSTTTVTTTTTTTTTTEASQESSSSEEDQGSGGEAGDAGNKQYAMYIQTVSRMKNTYHRNGNNKYSSHSRHTATANEPVDPAKQVVVPRPYSSVTDYKQANFGTKEAVERSFRSYQSHHAKVQEHIRRVAYQGACRVPKPKVIPAPRNGTHQFLPQRTILHRCDDDTACCVPPKRCEAKRTETVTLYFYMTTVEKTEGARSGVMEQMKPHVIYMTNHTECHCVSPPNTTTTTTTTTEQPLVSGRACQCPKHFEATLNPEYLCYCACRSNDRNCISFTEGNESFSMDDRKCISNGICTQPICRYGSYDRQRGKCPAKREQIDKFTHSSRRNHLR</sequence>
<dbReference type="SUPFAM" id="SSF57501">
    <property type="entry name" value="Cystine-knot cytokines"/>
    <property type="match status" value="1"/>
</dbReference>
<reference evidence="3" key="1">
    <citation type="submission" date="2018-01" db="EMBL/GenBank/DDBJ databases">
        <title>An insight into the sialome of Amazonian anophelines.</title>
        <authorList>
            <person name="Ribeiro J.M."/>
            <person name="Scarpassa V."/>
            <person name="Calvo E."/>
        </authorList>
    </citation>
    <scope>NUCLEOTIDE SEQUENCE</scope>
    <source>
        <tissue evidence="3">Salivary glands</tissue>
    </source>
</reference>
<dbReference type="GO" id="GO:0035099">
    <property type="term" value="P:hemocyte migration"/>
    <property type="evidence" value="ECO:0007669"/>
    <property type="project" value="TreeGrafter"/>
</dbReference>
<feature type="region of interest" description="Disordered" evidence="1">
    <location>
        <begin position="205"/>
        <end position="273"/>
    </location>
</feature>
<feature type="compositionally biased region" description="Polar residues" evidence="1">
    <location>
        <begin position="312"/>
        <end position="323"/>
    </location>
</feature>
<dbReference type="InterPro" id="IPR029034">
    <property type="entry name" value="Cystine-knot_cytokine"/>
</dbReference>
<protein>
    <submittedName>
        <fullName evidence="3">Putative histone acetyltransferase kat6b-like protein</fullName>
    </submittedName>
</protein>
<feature type="compositionally biased region" description="Polar residues" evidence="1">
    <location>
        <begin position="256"/>
        <end position="273"/>
    </location>
</feature>
<keyword evidence="3" id="KW-0808">Transferase</keyword>
<evidence type="ECO:0000313" key="3">
    <source>
        <dbReference type="EMBL" id="MBW37744.1"/>
    </source>
</evidence>
<feature type="region of interest" description="Disordered" evidence="1">
    <location>
        <begin position="442"/>
        <end position="466"/>
    </location>
</feature>
<dbReference type="EMBL" id="GGFK01004423">
    <property type="protein sequence ID" value="MBW37744.1"/>
    <property type="molecule type" value="Transcribed_RNA"/>
</dbReference>
<keyword evidence="2" id="KW-0732">Signal</keyword>
<dbReference type="Gene3D" id="2.10.90.10">
    <property type="entry name" value="Cystine-knot cytokines"/>
    <property type="match status" value="1"/>
</dbReference>
<feature type="region of interest" description="Disordered" evidence="1">
    <location>
        <begin position="37"/>
        <end position="115"/>
    </location>
</feature>
<feature type="compositionally biased region" description="Low complexity" evidence="1">
    <location>
        <begin position="379"/>
        <end position="408"/>
    </location>
</feature>
<feature type="compositionally biased region" description="Basic residues" evidence="1">
    <location>
        <begin position="150"/>
        <end position="169"/>
    </location>
</feature>
<feature type="compositionally biased region" description="Low complexity" evidence="1">
    <location>
        <begin position="324"/>
        <end position="345"/>
    </location>
</feature>
<dbReference type="PANTHER" id="PTHR21719:SF1">
    <property type="entry name" value="FI06402P-RELATED"/>
    <property type="match status" value="1"/>
</dbReference>
<feature type="region of interest" description="Disordered" evidence="1">
    <location>
        <begin position="149"/>
        <end position="187"/>
    </location>
</feature>
<feature type="region of interest" description="Disordered" evidence="1">
    <location>
        <begin position="294"/>
        <end position="425"/>
    </location>
</feature>
<evidence type="ECO:0000256" key="2">
    <source>
        <dbReference type="SAM" id="SignalP"/>
    </source>
</evidence>
<feature type="chain" id="PRO_5014643180" evidence="2">
    <location>
        <begin position="32"/>
        <end position="718"/>
    </location>
</feature>
<feature type="signal peptide" evidence="2">
    <location>
        <begin position="1"/>
        <end position="31"/>
    </location>
</feature>
<feature type="compositionally biased region" description="Polar residues" evidence="1">
    <location>
        <begin position="442"/>
        <end position="451"/>
    </location>
</feature>
<organism evidence="3">
    <name type="scientific">Anopheles triannulatus</name>
    <dbReference type="NCBI Taxonomy" id="58253"/>
    <lineage>
        <taxon>Eukaryota</taxon>
        <taxon>Metazoa</taxon>
        <taxon>Ecdysozoa</taxon>
        <taxon>Arthropoda</taxon>
        <taxon>Hexapoda</taxon>
        <taxon>Insecta</taxon>
        <taxon>Pterygota</taxon>
        <taxon>Neoptera</taxon>
        <taxon>Endopterygota</taxon>
        <taxon>Diptera</taxon>
        <taxon>Nematocera</taxon>
        <taxon>Culicoidea</taxon>
        <taxon>Culicidae</taxon>
        <taxon>Anophelinae</taxon>
        <taxon>Anopheles</taxon>
    </lineage>
</organism>
<accession>A0A2M4AAA8</accession>
<dbReference type="AlphaFoldDB" id="A0A2M4AAA8"/>
<feature type="compositionally biased region" description="Low complexity" evidence="1">
    <location>
        <begin position="298"/>
        <end position="311"/>
    </location>
</feature>
<feature type="compositionally biased region" description="Acidic residues" evidence="1">
    <location>
        <begin position="353"/>
        <end position="368"/>
    </location>
</feature>
<evidence type="ECO:0000256" key="1">
    <source>
        <dbReference type="SAM" id="MobiDB-lite"/>
    </source>
</evidence>
<dbReference type="GO" id="GO:0016740">
    <property type="term" value="F:transferase activity"/>
    <property type="evidence" value="ECO:0007669"/>
    <property type="project" value="UniProtKB-KW"/>
</dbReference>
<feature type="compositionally biased region" description="Basic residues" evidence="1">
    <location>
        <begin position="106"/>
        <end position="115"/>
    </location>
</feature>
<proteinExistence type="predicted"/>
<dbReference type="PANTHER" id="PTHR21719">
    <property type="entry name" value="FI06402P-RELATED"/>
    <property type="match status" value="1"/>
</dbReference>
<feature type="compositionally biased region" description="Basic residues" evidence="1">
    <location>
        <begin position="215"/>
        <end position="228"/>
    </location>
</feature>